<feature type="transmembrane region" description="Helical" evidence="6">
    <location>
        <begin position="43"/>
        <end position="62"/>
    </location>
</feature>
<dbReference type="AlphaFoldDB" id="A0A3N0CFN8"/>
<dbReference type="GO" id="GO:0016020">
    <property type="term" value="C:membrane"/>
    <property type="evidence" value="ECO:0007669"/>
    <property type="project" value="UniProtKB-SubCell"/>
</dbReference>
<evidence type="ECO:0000256" key="2">
    <source>
        <dbReference type="ARBA" id="ARBA00022692"/>
    </source>
</evidence>
<evidence type="ECO:0000259" key="7">
    <source>
        <dbReference type="Pfam" id="PF05140"/>
    </source>
</evidence>
<evidence type="ECO:0000256" key="3">
    <source>
        <dbReference type="ARBA" id="ARBA00022748"/>
    </source>
</evidence>
<dbReference type="EMBL" id="RJSE01000007">
    <property type="protein sequence ID" value="RNL62280.1"/>
    <property type="molecule type" value="Genomic_DNA"/>
</dbReference>
<dbReference type="Pfam" id="PF05140">
    <property type="entry name" value="ResB"/>
    <property type="match status" value="1"/>
</dbReference>
<reference evidence="8 9" key="1">
    <citation type="submission" date="2018-11" db="EMBL/GenBank/DDBJ databases">
        <authorList>
            <person name="Li F."/>
        </authorList>
    </citation>
    <scope>NUCLEOTIDE SEQUENCE [LARGE SCALE GENOMIC DNA]</scope>
    <source>
        <strain evidence="8 9">Gsoil 097</strain>
    </source>
</reference>
<evidence type="ECO:0000313" key="9">
    <source>
        <dbReference type="Proteomes" id="UP000267128"/>
    </source>
</evidence>
<keyword evidence="2 6" id="KW-0812">Transmembrane</keyword>
<dbReference type="Proteomes" id="UP000267128">
    <property type="component" value="Unassembled WGS sequence"/>
</dbReference>
<keyword evidence="4 6" id="KW-1133">Transmembrane helix</keyword>
<feature type="transmembrane region" description="Helical" evidence="6">
    <location>
        <begin position="100"/>
        <end position="118"/>
    </location>
</feature>
<name>A0A3N0CFN8_9ACTN</name>
<evidence type="ECO:0000256" key="4">
    <source>
        <dbReference type="ARBA" id="ARBA00022989"/>
    </source>
</evidence>
<evidence type="ECO:0000313" key="8">
    <source>
        <dbReference type="EMBL" id="RNL62280.1"/>
    </source>
</evidence>
<evidence type="ECO:0000256" key="6">
    <source>
        <dbReference type="SAM" id="Phobius"/>
    </source>
</evidence>
<dbReference type="PANTHER" id="PTHR31566">
    <property type="entry name" value="CYTOCHROME C BIOGENESIS PROTEIN CCS1, CHLOROPLASTIC"/>
    <property type="match status" value="1"/>
</dbReference>
<dbReference type="PANTHER" id="PTHR31566:SF0">
    <property type="entry name" value="CYTOCHROME C BIOGENESIS PROTEIN CCS1, CHLOROPLASTIC"/>
    <property type="match status" value="1"/>
</dbReference>
<organism evidence="8 9">
    <name type="scientific">Nocardioides marmoriginsengisoli</name>
    <dbReference type="NCBI Taxonomy" id="661483"/>
    <lineage>
        <taxon>Bacteria</taxon>
        <taxon>Bacillati</taxon>
        <taxon>Actinomycetota</taxon>
        <taxon>Actinomycetes</taxon>
        <taxon>Propionibacteriales</taxon>
        <taxon>Nocardioidaceae</taxon>
        <taxon>Nocardioides</taxon>
    </lineage>
</organism>
<keyword evidence="5 6" id="KW-0472">Membrane</keyword>
<keyword evidence="3" id="KW-0201">Cytochrome c-type biogenesis</keyword>
<dbReference type="InterPro" id="IPR007816">
    <property type="entry name" value="ResB-like_domain"/>
</dbReference>
<keyword evidence="9" id="KW-1185">Reference proteome</keyword>
<proteinExistence type="predicted"/>
<evidence type="ECO:0000256" key="5">
    <source>
        <dbReference type="ARBA" id="ARBA00023136"/>
    </source>
</evidence>
<gene>
    <name evidence="8" type="ORF">EFK50_10880</name>
</gene>
<accession>A0A3N0CFN8</accession>
<dbReference type="OrthoDB" id="3949537at2"/>
<protein>
    <submittedName>
        <fullName evidence="8">Cytochrome c biogenesis protein ResB</fullName>
    </submittedName>
</protein>
<dbReference type="GO" id="GO:0017004">
    <property type="term" value="P:cytochrome complex assembly"/>
    <property type="evidence" value="ECO:0007669"/>
    <property type="project" value="UniProtKB-KW"/>
</dbReference>
<evidence type="ECO:0000256" key="1">
    <source>
        <dbReference type="ARBA" id="ARBA00004141"/>
    </source>
</evidence>
<feature type="transmembrane region" description="Helical" evidence="6">
    <location>
        <begin position="476"/>
        <end position="495"/>
    </location>
</feature>
<comment type="caution">
    <text evidence="8">The sequence shown here is derived from an EMBL/GenBank/DDBJ whole genome shotgun (WGS) entry which is preliminary data.</text>
</comment>
<dbReference type="RefSeq" id="WP_123227577.1">
    <property type="nucleotide sequence ID" value="NZ_RJSE01000007.1"/>
</dbReference>
<dbReference type="InterPro" id="IPR023494">
    <property type="entry name" value="Cyt_c_bgen_Ccs1/CcsB/ResB"/>
</dbReference>
<comment type="subcellular location">
    <subcellularLocation>
        <location evidence="1">Membrane</location>
        <topology evidence="1">Multi-pass membrane protein</topology>
    </subcellularLocation>
</comment>
<feature type="transmembrane region" description="Helical" evidence="6">
    <location>
        <begin position="194"/>
        <end position="215"/>
    </location>
</feature>
<sequence length="546" mass="58975">MSESPDERPDDAQYENARDRAATVAPLAPREFLRWTWRQLTSMRTALILLFLLALGAVPGSVVPQNAVDSLAAARWRDQHPSLTPIYEKLGMFNVYSSPWFSAIYILLMVSLVGCILPRTRVYLRAMRARPPKAPRNLARLPEHRTFTTDQEPDEVLRHARAALRGYRVDLAGPVDGTGSIAAERGYLREAGNLLFHVSVLVVLVGFAVGSLLGYKGGVLVVTGGQFANVSSQYDEFTPGSLFSVGSLEPFSFKVTDFDVTFDTGKRNFGLATDFSAGLSYKSSPNGEVKTARISVNHPLSIDGTKVFLIGHGYAPDITVRDTEGNVEYSGPVIFLPEDTMFRSSGVIKVPDASPKQLGFRGEFYPTTGFSMETGPTSVFPDAKLPLLSMQVYAGDLGLDDGIPQSVYALNTDNMKPVQKDGKDFRVDLAPGKGIIKSDGSLIPSTVTLPDGLGTITFNGVSRFVKLQISKNPADGVALAGVVLALLGLLGSLFIKPRRIWVSARREGGRTVVEVAGLDRSAGGDLSGVVDDLAGKLENRMSEDKA</sequence>
<feature type="domain" description="ResB-like" evidence="7">
    <location>
        <begin position="43"/>
        <end position="523"/>
    </location>
</feature>